<keyword evidence="4" id="KW-1185">Reference proteome</keyword>
<feature type="domain" description="Peptidase A1" evidence="2">
    <location>
        <begin position="1"/>
        <end position="66"/>
    </location>
</feature>
<evidence type="ECO:0000259" key="2">
    <source>
        <dbReference type="PROSITE" id="PS51767"/>
    </source>
</evidence>
<name>V8N0Y6_OPHHA</name>
<dbReference type="Gene3D" id="2.40.70.10">
    <property type="entry name" value="Acid Proteases"/>
    <property type="match status" value="1"/>
</dbReference>
<feature type="non-terminal residue" evidence="3">
    <location>
        <position position="1"/>
    </location>
</feature>
<dbReference type="InterPro" id="IPR033121">
    <property type="entry name" value="PEPTIDASE_A1"/>
</dbReference>
<dbReference type="Pfam" id="PF00026">
    <property type="entry name" value="Asp"/>
    <property type="match status" value="1"/>
</dbReference>
<dbReference type="GO" id="GO:0004190">
    <property type="term" value="F:aspartic-type endopeptidase activity"/>
    <property type="evidence" value="ECO:0007669"/>
    <property type="project" value="InterPro"/>
</dbReference>
<evidence type="ECO:0000256" key="1">
    <source>
        <dbReference type="ARBA" id="ARBA00007447"/>
    </source>
</evidence>
<dbReference type="EMBL" id="AZIM01079215">
    <property type="protein sequence ID" value="ETE55860.1"/>
    <property type="molecule type" value="Genomic_DNA"/>
</dbReference>
<protein>
    <recommendedName>
        <fullName evidence="2">Peptidase A1 domain-containing protein</fullName>
    </recommendedName>
</protein>
<dbReference type="InterPro" id="IPR021109">
    <property type="entry name" value="Peptidase_aspartic_dom_sf"/>
</dbReference>
<dbReference type="AlphaFoldDB" id="V8N0Y6"/>
<reference evidence="3 4" key="1">
    <citation type="journal article" date="2013" name="Proc. Natl. Acad. Sci. U.S.A.">
        <title>The king cobra genome reveals dynamic gene evolution and adaptation in the snake venom system.</title>
        <authorList>
            <person name="Vonk F.J."/>
            <person name="Casewell N.R."/>
            <person name="Henkel C.V."/>
            <person name="Heimberg A.M."/>
            <person name="Jansen H.J."/>
            <person name="McCleary R.J."/>
            <person name="Kerkkamp H.M."/>
            <person name="Vos R.A."/>
            <person name="Guerreiro I."/>
            <person name="Calvete J.J."/>
            <person name="Wuster W."/>
            <person name="Woods A.E."/>
            <person name="Logan J.M."/>
            <person name="Harrison R.A."/>
            <person name="Castoe T.A."/>
            <person name="de Koning A.P."/>
            <person name="Pollock D.D."/>
            <person name="Yandell M."/>
            <person name="Calderon D."/>
            <person name="Renjifo C."/>
            <person name="Currier R.B."/>
            <person name="Salgado D."/>
            <person name="Pla D."/>
            <person name="Sanz L."/>
            <person name="Hyder A.S."/>
            <person name="Ribeiro J.M."/>
            <person name="Arntzen J.W."/>
            <person name="van den Thillart G.E."/>
            <person name="Boetzer M."/>
            <person name="Pirovano W."/>
            <person name="Dirks R.P."/>
            <person name="Spaink H.P."/>
            <person name="Duboule D."/>
            <person name="McGlinn E."/>
            <person name="Kini R.M."/>
            <person name="Richardson M.K."/>
        </authorList>
    </citation>
    <scope>NUCLEOTIDE SEQUENCE</scope>
    <source>
        <tissue evidence="3">Blood</tissue>
    </source>
</reference>
<sequence length="66" mass="7552">IQNIVVKNQQFGLSVEEPTCPFYYSNFDGILGLTNPTPNTQGSYTLLYQMMSQNQISEPIFSFYFS</sequence>
<comment type="similarity">
    <text evidence="1">Belongs to the peptidase A1 family.</text>
</comment>
<organism evidence="3 4">
    <name type="scientific">Ophiophagus hannah</name>
    <name type="common">King cobra</name>
    <name type="synonym">Naja hannah</name>
    <dbReference type="NCBI Taxonomy" id="8665"/>
    <lineage>
        <taxon>Eukaryota</taxon>
        <taxon>Metazoa</taxon>
        <taxon>Chordata</taxon>
        <taxon>Craniata</taxon>
        <taxon>Vertebrata</taxon>
        <taxon>Euteleostomi</taxon>
        <taxon>Lepidosauria</taxon>
        <taxon>Squamata</taxon>
        <taxon>Bifurcata</taxon>
        <taxon>Unidentata</taxon>
        <taxon>Episquamata</taxon>
        <taxon>Toxicofera</taxon>
        <taxon>Serpentes</taxon>
        <taxon>Colubroidea</taxon>
        <taxon>Elapidae</taxon>
        <taxon>Elapinae</taxon>
        <taxon>Ophiophagus</taxon>
    </lineage>
</organism>
<accession>V8N0Y6</accession>
<evidence type="ECO:0000313" key="4">
    <source>
        <dbReference type="Proteomes" id="UP000018936"/>
    </source>
</evidence>
<dbReference type="Proteomes" id="UP000018936">
    <property type="component" value="Unassembled WGS sequence"/>
</dbReference>
<proteinExistence type="inferred from homology"/>
<dbReference type="SUPFAM" id="SSF50630">
    <property type="entry name" value="Acid proteases"/>
    <property type="match status" value="1"/>
</dbReference>
<dbReference type="InterPro" id="IPR001461">
    <property type="entry name" value="Aspartic_peptidase_A1"/>
</dbReference>
<dbReference type="PANTHER" id="PTHR47966:SF70">
    <property type="entry name" value="PEPTIDASE A1 DOMAIN-CONTAINING PROTEIN"/>
    <property type="match status" value="1"/>
</dbReference>
<dbReference type="OrthoDB" id="771136at2759"/>
<dbReference type="PROSITE" id="PS51767">
    <property type="entry name" value="PEPTIDASE_A1"/>
    <property type="match status" value="1"/>
</dbReference>
<feature type="non-terminal residue" evidence="3">
    <location>
        <position position="66"/>
    </location>
</feature>
<comment type="caution">
    <text evidence="3">The sequence shown here is derived from an EMBL/GenBank/DDBJ whole genome shotgun (WGS) entry which is preliminary data.</text>
</comment>
<gene>
    <name evidence="3" type="ORF">L345_18431</name>
</gene>
<evidence type="ECO:0000313" key="3">
    <source>
        <dbReference type="EMBL" id="ETE55860.1"/>
    </source>
</evidence>
<dbReference type="GO" id="GO:0006508">
    <property type="term" value="P:proteolysis"/>
    <property type="evidence" value="ECO:0007669"/>
    <property type="project" value="InterPro"/>
</dbReference>
<dbReference type="PANTHER" id="PTHR47966">
    <property type="entry name" value="BETA-SITE APP-CLEAVING ENZYME, ISOFORM A-RELATED"/>
    <property type="match status" value="1"/>
</dbReference>